<sequence length="110" mass="12551">MRRYCNFDEREIKLAPGIRDRILDALNDGESPEHEKCPICQYTMAHIQILPLSENDTHTRQGGYLILIEGECGHTWGAIYAAHKGDLVRVSFVGEDQLYLTAHFQDDESC</sequence>
<dbReference type="Proteomes" id="UP001211006">
    <property type="component" value="Unassembled WGS sequence"/>
</dbReference>
<evidence type="ECO:0000313" key="1">
    <source>
        <dbReference type="EMBL" id="MDB7907298.1"/>
    </source>
</evidence>
<comment type="caution">
    <text evidence="1">The sequence shown here is derived from an EMBL/GenBank/DDBJ whole genome shotgun (WGS) entry which is preliminary data.</text>
</comment>
<accession>A0AAW6C1N4</accession>
<dbReference type="RefSeq" id="WP_195328645.1">
    <property type="nucleotide sequence ID" value="NZ_CP095094.1"/>
</dbReference>
<dbReference type="AlphaFoldDB" id="A0AAW6C1N4"/>
<protein>
    <submittedName>
        <fullName evidence="1">Uncharacterized protein</fullName>
    </submittedName>
</protein>
<dbReference type="EMBL" id="JAQLWO010000017">
    <property type="protein sequence ID" value="MDB7907298.1"/>
    <property type="molecule type" value="Genomic_DNA"/>
</dbReference>
<reference evidence="1" key="1">
    <citation type="submission" date="2023-01" db="EMBL/GenBank/DDBJ databases">
        <title>Human gut microbiome strain richness.</title>
        <authorList>
            <person name="Chen-Liaw A."/>
        </authorList>
    </citation>
    <scope>NUCLEOTIDE SEQUENCE</scope>
    <source>
        <strain evidence="1">2225st1_A6_2225SCRN_200828</strain>
    </source>
</reference>
<proteinExistence type="predicted"/>
<name>A0AAW6C1N4_FLAPL</name>
<gene>
    <name evidence="1" type="ORF">PND83_15045</name>
</gene>
<organism evidence="1 2">
    <name type="scientific">Flavonifractor plautii</name>
    <name type="common">Fusobacterium plautii</name>
    <dbReference type="NCBI Taxonomy" id="292800"/>
    <lineage>
        <taxon>Bacteria</taxon>
        <taxon>Bacillati</taxon>
        <taxon>Bacillota</taxon>
        <taxon>Clostridia</taxon>
        <taxon>Eubacteriales</taxon>
        <taxon>Oscillospiraceae</taxon>
        <taxon>Flavonifractor</taxon>
    </lineage>
</organism>
<evidence type="ECO:0000313" key="2">
    <source>
        <dbReference type="Proteomes" id="UP001211006"/>
    </source>
</evidence>